<feature type="active site" description="Nucleophile" evidence="3">
    <location>
        <position position="246"/>
    </location>
</feature>
<dbReference type="GO" id="GO:0005794">
    <property type="term" value="C:Golgi apparatus"/>
    <property type="evidence" value="ECO:0007669"/>
    <property type="project" value="TreeGrafter"/>
</dbReference>
<accession>A0A1R1PL18</accession>
<dbReference type="Proteomes" id="UP000188320">
    <property type="component" value="Unassembled WGS sequence"/>
</dbReference>
<evidence type="ECO:0000313" key="5">
    <source>
        <dbReference type="Proteomes" id="UP000188320"/>
    </source>
</evidence>
<dbReference type="Pfam" id="PF01793">
    <property type="entry name" value="Glyco_transf_15"/>
    <property type="match status" value="1"/>
</dbReference>
<dbReference type="EMBL" id="LSSK01000854">
    <property type="protein sequence ID" value="OMH81637.1"/>
    <property type="molecule type" value="Genomic_DNA"/>
</dbReference>
<dbReference type="PANTHER" id="PTHR31121">
    <property type="entry name" value="ALPHA-1,2 MANNOSYLTRANSFERASE KTR1"/>
    <property type="match status" value="1"/>
</dbReference>
<proteinExistence type="inferred from homology"/>
<keyword evidence="2 4" id="KW-0808">Transferase</keyword>
<dbReference type="PANTHER" id="PTHR31121:SF6">
    <property type="entry name" value="ALPHA-1,2 MANNOSYLTRANSFERASE KTR1"/>
    <property type="match status" value="1"/>
</dbReference>
<keyword evidence="4" id="KW-0328">Glycosyltransferase</keyword>
<dbReference type="GO" id="GO:0000032">
    <property type="term" value="P:cell wall mannoprotein biosynthetic process"/>
    <property type="evidence" value="ECO:0007669"/>
    <property type="project" value="TreeGrafter"/>
</dbReference>
<protein>
    <submittedName>
        <fullName evidence="4">Glycolipid 2-alpha-mannosyltransferase</fullName>
    </submittedName>
</protein>
<dbReference type="GO" id="GO:0016020">
    <property type="term" value="C:membrane"/>
    <property type="evidence" value="ECO:0007669"/>
    <property type="project" value="InterPro"/>
</dbReference>
<evidence type="ECO:0000256" key="2">
    <source>
        <dbReference type="ARBA" id="ARBA00022679"/>
    </source>
</evidence>
<dbReference type="FunFam" id="3.90.550.10:FF:000051">
    <property type="entry name" value="Alpha-1,2-mannosyltransferase (Ktr4)"/>
    <property type="match status" value="1"/>
</dbReference>
<name>A0A1R1PL18_ZANCU</name>
<dbReference type="InterPro" id="IPR029044">
    <property type="entry name" value="Nucleotide-diphossugar_trans"/>
</dbReference>
<evidence type="ECO:0000256" key="3">
    <source>
        <dbReference type="PIRSR" id="PIRSR018153-1"/>
    </source>
</evidence>
<gene>
    <name evidence="4" type="ORF">AX774_g4909</name>
</gene>
<dbReference type="GO" id="GO:0006487">
    <property type="term" value="P:protein N-linked glycosylation"/>
    <property type="evidence" value="ECO:0007669"/>
    <property type="project" value="TreeGrafter"/>
</dbReference>
<dbReference type="PIRSF" id="PIRSF018153">
    <property type="entry name" value="Glyco_trans_15"/>
    <property type="match status" value="1"/>
</dbReference>
<sequence>MLITFRYAIIDIKTSRLKIQELSSWNSSDGTKIKKINDKRVKAAFVSLTRNVDLVGIRKTIRQIEDRFNRNYNYPYIFLNDKPFTDEFKKGVQVMTKANVTFGLVEGEAWSYPSYIDKQKAAETRKKAKYRYGKSESYRFMCRFQSGYFYRHPLLDGLEYYWRIEPDVEYFCDMDYDPFKYMKENKLVYGWNMAPMEFMATIPTLWDSVLKFMDKYPQHIEPENFIKYVSGNGKKYNGCHFWSNFEIAELSFYRSKKYEDFFNFLDREGGFFYERWGDAPVHTIAAAMFLKKEQVHYFGDVGYYHPKMGFCPANSDKIGECICDHRSKFQINKQCVRRWKLIS</sequence>
<reference evidence="5" key="1">
    <citation type="submission" date="2017-01" db="EMBL/GenBank/DDBJ databases">
        <authorList>
            <person name="Wang Y."/>
            <person name="White M."/>
            <person name="Kvist S."/>
            <person name="Moncalvo J.-M."/>
        </authorList>
    </citation>
    <scope>NUCLEOTIDE SEQUENCE [LARGE SCALE GENOMIC DNA]</scope>
    <source>
        <strain evidence="5">COL-18-3</strain>
    </source>
</reference>
<organism evidence="4 5">
    <name type="scientific">Zancudomyces culisetae</name>
    <name type="common">Gut fungus</name>
    <name type="synonym">Smittium culisetae</name>
    <dbReference type="NCBI Taxonomy" id="1213189"/>
    <lineage>
        <taxon>Eukaryota</taxon>
        <taxon>Fungi</taxon>
        <taxon>Fungi incertae sedis</taxon>
        <taxon>Zoopagomycota</taxon>
        <taxon>Kickxellomycotina</taxon>
        <taxon>Harpellomycetes</taxon>
        <taxon>Harpellales</taxon>
        <taxon>Legeriomycetaceae</taxon>
        <taxon>Zancudomyces</taxon>
    </lineage>
</organism>
<keyword evidence="5" id="KW-1185">Reference proteome</keyword>
<dbReference type="SUPFAM" id="SSF53448">
    <property type="entry name" value="Nucleotide-diphospho-sugar transferases"/>
    <property type="match status" value="1"/>
</dbReference>
<evidence type="ECO:0000256" key="1">
    <source>
        <dbReference type="ARBA" id="ARBA00007677"/>
    </source>
</evidence>
<dbReference type="OrthoDB" id="439943at2759"/>
<dbReference type="GO" id="GO:0000026">
    <property type="term" value="F:alpha-1,2-mannosyltransferase activity"/>
    <property type="evidence" value="ECO:0007669"/>
    <property type="project" value="TreeGrafter"/>
</dbReference>
<dbReference type="AlphaFoldDB" id="A0A1R1PL18"/>
<comment type="similarity">
    <text evidence="1">Belongs to the glycosyltransferase 15 family.</text>
</comment>
<comment type="caution">
    <text evidence="4">The sequence shown here is derived from an EMBL/GenBank/DDBJ whole genome shotgun (WGS) entry which is preliminary data.</text>
</comment>
<dbReference type="Gene3D" id="3.90.550.10">
    <property type="entry name" value="Spore Coat Polysaccharide Biosynthesis Protein SpsA, Chain A"/>
    <property type="match status" value="1"/>
</dbReference>
<evidence type="ECO:0000313" key="4">
    <source>
        <dbReference type="EMBL" id="OMH81637.1"/>
    </source>
</evidence>
<dbReference type="InterPro" id="IPR002685">
    <property type="entry name" value="Glyco_trans_15"/>
</dbReference>